<dbReference type="EMBL" id="SDOX01000010">
    <property type="protein sequence ID" value="TFJ85969.1"/>
    <property type="molecule type" value="Genomic_DNA"/>
</dbReference>
<reference evidence="3 4" key="1">
    <citation type="submission" date="2019-01" db="EMBL/GenBank/DDBJ databases">
        <title>Nuclear Genome Assembly of the Microalgal Biofuel strain Nannochloropsis salina CCMP1776.</title>
        <authorList>
            <person name="Hovde B."/>
        </authorList>
    </citation>
    <scope>NUCLEOTIDE SEQUENCE [LARGE SCALE GENOMIC DNA]</scope>
    <source>
        <strain evidence="3 4">CCMP1776</strain>
    </source>
</reference>
<dbReference type="PANTHER" id="PTHR46188">
    <property type="entry name" value="BOLA-LIKE PROTEIN 3"/>
    <property type="match status" value="1"/>
</dbReference>
<dbReference type="AlphaFoldDB" id="A0A4D9DBR1"/>
<dbReference type="Pfam" id="PF01722">
    <property type="entry name" value="BolA"/>
    <property type="match status" value="1"/>
</dbReference>
<protein>
    <recommendedName>
        <fullName evidence="5">BolA protein</fullName>
    </recommendedName>
</protein>
<name>A0A4D9DBR1_9STRA</name>
<keyword evidence="4" id="KW-1185">Reference proteome</keyword>
<dbReference type="InterPro" id="IPR002634">
    <property type="entry name" value="BolA"/>
</dbReference>
<accession>A0A4D9DBR1</accession>
<sequence length="126" mass="13799">MTRILSASLPVGGMLRQVAAACALARRPPLCSVTPRIFLSSDANNSAESVAREDRMRALLSEHFKPTHLLIQDVSGGCGAMYNMEVESELFRGKALVAQHRMVNQVLAKEISEMHGLSLKTRPPKK</sequence>
<proteinExistence type="inferred from homology"/>
<evidence type="ECO:0000313" key="3">
    <source>
        <dbReference type="EMBL" id="TFJ85969.1"/>
    </source>
</evidence>
<dbReference type="InterPro" id="IPR052275">
    <property type="entry name" value="Mt_Fe-S_assembly_factor"/>
</dbReference>
<evidence type="ECO:0008006" key="5">
    <source>
        <dbReference type="Google" id="ProtNLM"/>
    </source>
</evidence>
<evidence type="ECO:0000256" key="2">
    <source>
        <dbReference type="RuleBase" id="RU003860"/>
    </source>
</evidence>
<organism evidence="3 4">
    <name type="scientific">Nannochloropsis salina CCMP1776</name>
    <dbReference type="NCBI Taxonomy" id="1027361"/>
    <lineage>
        <taxon>Eukaryota</taxon>
        <taxon>Sar</taxon>
        <taxon>Stramenopiles</taxon>
        <taxon>Ochrophyta</taxon>
        <taxon>Eustigmatophyceae</taxon>
        <taxon>Eustigmatales</taxon>
        <taxon>Monodopsidaceae</taxon>
        <taxon>Microchloropsis</taxon>
        <taxon>Microchloropsis salina</taxon>
    </lineage>
</organism>
<dbReference type="Proteomes" id="UP000355283">
    <property type="component" value="Unassembled WGS sequence"/>
</dbReference>
<gene>
    <name evidence="3" type="ORF">NSK_002789</name>
</gene>
<evidence type="ECO:0000256" key="1">
    <source>
        <dbReference type="ARBA" id="ARBA00005578"/>
    </source>
</evidence>
<dbReference type="SUPFAM" id="SSF82657">
    <property type="entry name" value="BolA-like"/>
    <property type="match status" value="1"/>
</dbReference>
<comment type="similarity">
    <text evidence="1 2">Belongs to the BolA/IbaG family.</text>
</comment>
<dbReference type="PANTHER" id="PTHR46188:SF1">
    <property type="entry name" value="BOLA-LIKE PROTEIN 3"/>
    <property type="match status" value="1"/>
</dbReference>
<dbReference type="OrthoDB" id="203381at2759"/>
<dbReference type="Gene3D" id="3.10.20.90">
    <property type="entry name" value="Phosphatidylinositol 3-kinase Catalytic Subunit, Chain A, domain 1"/>
    <property type="match status" value="1"/>
</dbReference>
<dbReference type="InterPro" id="IPR036065">
    <property type="entry name" value="BolA-like_sf"/>
</dbReference>
<comment type="caution">
    <text evidence="3">The sequence shown here is derived from an EMBL/GenBank/DDBJ whole genome shotgun (WGS) entry which is preliminary data.</text>
</comment>
<dbReference type="GO" id="GO:0005759">
    <property type="term" value="C:mitochondrial matrix"/>
    <property type="evidence" value="ECO:0007669"/>
    <property type="project" value="TreeGrafter"/>
</dbReference>
<evidence type="ECO:0000313" key="4">
    <source>
        <dbReference type="Proteomes" id="UP000355283"/>
    </source>
</evidence>